<dbReference type="RefSeq" id="WP_188424988.1">
    <property type="nucleotide sequence ID" value="NZ_BMCI01000009.1"/>
</dbReference>
<dbReference type="PANTHER" id="PTHR43038:SF3">
    <property type="entry name" value="ABC TRANSPORTER G FAMILY MEMBER 20 ISOFORM X1"/>
    <property type="match status" value="1"/>
</dbReference>
<comment type="caution">
    <text evidence="4">The sequence shown here is derived from an EMBL/GenBank/DDBJ whole genome shotgun (WGS) entry which is preliminary data.</text>
</comment>
<keyword evidence="2 4" id="KW-0067">ATP-binding</keyword>
<accession>A0A830DXA4</accession>
<reference evidence="4" key="1">
    <citation type="journal article" date="2014" name="Int. J. Syst. Evol. Microbiol.">
        <title>Complete genome sequence of Corynebacterium casei LMG S-19264T (=DSM 44701T), isolated from a smear-ripened cheese.</title>
        <authorList>
            <consortium name="US DOE Joint Genome Institute (JGI-PGF)"/>
            <person name="Walter F."/>
            <person name="Albersmeier A."/>
            <person name="Kalinowski J."/>
            <person name="Ruckert C."/>
        </authorList>
    </citation>
    <scope>NUCLEOTIDE SEQUENCE</scope>
    <source>
        <strain evidence="4">CCM 7217</strain>
    </source>
</reference>
<name>A0A830DXA4_9EURY</name>
<protein>
    <submittedName>
        <fullName evidence="4">Multidrug ABC transporter ATP-binding protein</fullName>
    </submittedName>
</protein>
<dbReference type="InterPro" id="IPR003593">
    <property type="entry name" value="AAA+_ATPase"/>
</dbReference>
<dbReference type="Gene3D" id="3.40.50.300">
    <property type="entry name" value="P-loop containing nucleotide triphosphate hydrolases"/>
    <property type="match status" value="1"/>
</dbReference>
<gene>
    <name evidence="4" type="ORF">GCM10007209_37180</name>
</gene>
<proteinExistence type="predicted"/>
<dbReference type="Pfam" id="PF00005">
    <property type="entry name" value="ABC_tran"/>
    <property type="match status" value="1"/>
</dbReference>
<dbReference type="SUPFAM" id="SSF52540">
    <property type="entry name" value="P-loop containing nucleoside triphosphate hydrolases"/>
    <property type="match status" value="1"/>
</dbReference>
<dbReference type="Proteomes" id="UP000646833">
    <property type="component" value="Unassembled WGS sequence"/>
</dbReference>
<evidence type="ECO:0000256" key="2">
    <source>
        <dbReference type="ARBA" id="ARBA00022840"/>
    </source>
</evidence>
<dbReference type="InterPro" id="IPR027417">
    <property type="entry name" value="P-loop_NTPase"/>
</dbReference>
<evidence type="ECO:0000313" key="5">
    <source>
        <dbReference type="Proteomes" id="UP000646833"/>
    </source>
</evidence>
<dbReference type="GO" id="GO:0016887">
    <property type="term" value="F:ATP hydrolysis activity"/>
    <property type="evidence" value="ECO:0007669"/>
    <property type="project" value="InterPro"/>
</dbReference>
<evidence type="ECO:0000313" key="4">
    <source>
        <dbReference type="EMBL" id="GGC71837.1"/>
    </source>
</evidence>
<reference evidence="4" key="2">
    <citation type="submission" date="2020-09" db="EMBL/GenBank/DDBJ databases">
        <authorList>
            <person name="Sun Q."/>
            <person name="Sedlacek I."/>
        </authorList>
    </citation>
    <scope>NUCLEOTIDE SEQUENCE</scope>
    <source>
        <strain evidence="4">CCM 7217</strain>
    </source>
</reference>
<dbReference type="GO" id="GO:0005524">
    <property type="term" value="F:ATP binding"/>
    <property type="evidence" value="ECO:0007669"/>
    <property type="project" value="UniProtKB-KW"/>
</dbReference>
<keyword evidence="1" id="KW-0547">Nucleotide-binding</keyword>
<dbReference type="EMBL" id="BMCI01000009">
    <property type="protein sequence ID" value="GGC71837.1"/>
    <property type="molecule type" value="Genomic_DNA"/>
</dbReference>
<dbReference type="SMART" id="SM00382">
    <property type="entry name" value="AAA"/>
    <property type="match status" value="1"/>
</dbReference>
<dbReference type="PROSITE" id="PS50893">
    <property type="entry name" value="ABC_TRANSPORTER_2"/>
    <property type="match status" value="1"/>
</dbReference>
<evidence type="ECO:0000256" key="1">
    <source>
        <dbReference type="ARBA" id="ARBA00022741"/>
    </source>
</evidence>
<dbReference type="AlphaFoldDB" id="A0A830DXA4"/>
<feature type="domain" description="ABC transporter" evidence="3">
    <location>
        <begin position="8"/>
        <end position="235"/>
    </location>
</feature>
<dbReference type="PANTHER" id="PTHR43038">
    <property type="entry name" value="ATP-BINDING CASSETTE, SUB-FAMILY H, MEMBER 1"/>
    <property type="match status" value="1"/>
</dbReference>
<sequence>MDGGDVSVACVGLSREFGPTVALDGVDIRLDEPEILGLAGPNGSGKTTLIRCLLGLLAPSAGTSAINGVPSLELGPATRGRIGFMPQREAVYSDLTVRENVAFFARLYGLSNRREAVERALSFVELGDRADDRVRTLSGGLVRRVSLACTLVHDPDVIVLDEPTVGVDPVLRASMWRGFRERRDDGAIVIVSTHYLGEATNCDRVLFLRDGRALAVDTPDAFLASTGAADLESAFLELLGER</sequence>
<organism evidence="4 5">
    <name type="scientific">Haloferax sulfurifontis</name>
    <dbReference type="NCBI Taxonomy" id="255616"/>
    <lineage>
        <taxon>Archaea</taxon>
        <taxon>Methanobacteriati</taxon>
        <taxon>Methanobacteriota</taxon>
        <taxon>Stenosarchaea group</taxon>
        <taxon>Halobacteria</taxon>
        <taxon>Halobacteriales</taxon>
        <taxon>Haloferacaceae</taxon>
        <taxon>Haloferax</taxon>
    </lineage>
</organism>
<dbReference type="InterPro" id="IPR003439">
    <property type="entry name" value="ABC_transporter-like_ATP-bd"/>
</dbReference>
<dbReference type="CDD" id="cd03230">
    <property type="entry name" value="ABC_DR_subfamily_A"/>
    <property type="match status" value="1"/>
</dbReference>
<evidence type="ECO:0000259" key="3">
    <source>
        <dbReference type="PROSITE" id="PS50893"/>
    </source>
</evidence>